<dbReference type="Proteomes" id="UP000052978">
    <property type="component" value="Unassembled WGS sequence"/>
</dbReference>
<gene>
    <name evidence="2" type="ORF">D623_10004047</name>
</gene>
<accession>S7PZX6</accession>
<evidence type="ECO:0000313" key="3">
    <source>
        <dbReference type="Proteomes" id="UP000052978"/>
    </source>
</evidence>
<evidence type="ECO:0000313" key="2">
    <source>
        <dbReference type="EMBL" id="EPQ16548.1"/>
    </source>
</evidence>
<protein>
    <submittedName>
        <fullName evidence="2">Uncharacterized protein</fullName>
    </submittedName>
</protein>
<dbReference type="AlphaFoldDB" id="S7PZX6"/>
<proteinExistence type="predicted"/>
<dbReference type="EMBL" id="KE164269">
    <property type="protein sequence ID" value="EPQ16548.1"/>
    <property type="molecule type" value="Genomic_DNA"/>
</dbReference>
<sequence>MEGLSSRQPSEQEFPPSVVRAAPCTAATASRPAAPEDLQGVMETQLKHRFLGAHGPQGMGVGSVVASPGSAHAVAWDESCSLMFPGRSAKEAAR</sequence>
<organism evidence="2 3">
    <name type="scientific">Myotis brandtii</name>
    <name type="common">Brandt's bat</name>
    <dbReference type="NCBI Taxonomy" id="109478"/>
    <lineage>
        <taxon>Eukaryota</taxon>
        <taxon>Metazoa</taxon>
        <taxon>Chordata</taxon>
        <taxon>Craniata</taxon>
        <taxon>Vertebrata</taxon>
        <taxon>Euteleostomi</taxon>
        <taxon>Mammalia</taxon>
        <taxon>Eutheria</taxon>
        <taxon>Laurasiatheria</taxon>
        <taxon>Chiroptera</taxon>
        <taxon>Yangochiroptera</taxon>
        <taxon>Vespertilionidae</taxon>
        <taxon>Myotis</taxon>
    </lineage>
</organism>
<name>S7PZX6_MYOBR</name>
<feature type="compositionally biased region" description="Polar residues" evidence="1">
    <location>
        <begin position="1"/>
        <end position="11"/>
    </location>
</feature>
<evidence type="ECO:0000256" key="1">
    <source>
        <dbReference type="SAM" id="MobiDB-lite"/>
    </source>
</evidence>
<keyword evidence="3" id="KW-1185">Reference proteome</keyword>
<feature type="region of interest" description="Disordered" evidence="1">
    <location>
        <begin position="1"/>
        <end position="36"/>
    </location>
</feature>
<reference evidence="2 3" key="1">
    <citation type="journal article" date="2013" name="Nat. Commun.">
        <title>Genome analysis reveals insights into physiology and longevity of the Brandt's bat Myotis brandtii.</title>
        <authorList>
            <person name="Seim I."/>
            <person name="Fang X."/>
            <person name="Xiong Z."/>
            <person name="Lobanov A.V."/>
            <person name="Huang Z."/>
            <person name="Ma S."/>
            <person name="Feng Y."/>
            <person name="Turanov A.A."/>
            <person name="Zhu Y."/>
            <person name="Lenz T.L."/>
            <person name="Gerashchenko M.V."/>
            <person name="Fan D."/>
            <person name="Hee Yim S."/>
            <person name="Yao X."/>
            <person name="Jordan D."/>
            <person name="Xiong Y."/>
            <person name="Ma Y."/>
            <person name="Lyapunov A.N."/>
            <person name="Chen G."/>
            <person name="Kulakova O.I."/>
            <person name="Sun Y."/>
            <person name="Lee S.G."/>
            <person name="Bronson R.T."/>
            <person name="Moskalev A.A."/>
            <person name="Sunyaev S.R."/>
            <person name="Zhang G."/>
            <person name="Krogh A."/>
            <person name="Wang J."/>
            <person name="Gladyshev V.N."/>
        </authorList>
    </citation>
    <scope>NUCLEOTIDE SEQUENCE [LARGE SCALE GENOMIC DNA]</scope>
</reference>